<evidence type="ECO:0000256" key="1">
    <source>
        <dbReference type="HAMAP-Rule" id="MF_03198"/>
    </source>
</evidence>
<dbReference type="GO" id="GO:0032259">
    <property type="term" value="P:methylation"/>
    <property type="evidence" value="ECO:0007669"/>
    <property type="project" value="UniProtKB-KW"/>
</dbReference>
<keyword evidence="1" id="KW-0963">Cytoplasm</keyword>
<organism evidence="2 3">
    <name type="scientific">Rhizopus stolonifer</name>
    <name type="common">Rhizopus nigricans</name>
    <dbReference type="NCBI Taxonomy" id="4846"/>
    <lineage>
        <taxon>Eukaryota</taxon>
        <taxon>Fungi</taxon>
        <taxon>Fungi incertae sedis</taxon>
        <taxon>Mucoromycota</taxon>
        <taxon>Mucoromycotina</taxon>
        <taxon>Mucoromycetes</taxon>
        <taxon>Mucorales</taxon>
        <taxon>Mucorineae</taxon>
        <taxon>Rhizopodaceae</taxon>
        <taxon>Rhizopus</taxon>
    </lineage>
</organism>
<dbReference type="InterPro" id="IPR029063">
    <property type="entry name" value="SAM-dependent_MTases_sf"/>
</dbReference>
<dbReference type="HAMAP" id="MF_03198">
    <property type="entry name" value="Methyltr_EFM6"/>
    <property type="match status" value="1"/>
</dbReference>
<evidence type="ECO:0000313" key="2">
    <source>
        <dbReference type="EMBL" id="RCI04796.1"/>
    </source>
</evidence>
<dbReference type="EMBL" id="PJQM01000573">
    <property type="protein sequence ID" value="RCI04796.1"/>
    <property type="molecule type" value="Genomic_DNA"/>
</dbReference>
<dbReference type="STRING" id="4846.A0A367KRH8"/>
<comment type="subcellular location">
    <subcellularLocation>
        <location evidence="1">Cytoplasm</location>
    </subcellularLocation>
</comment>
<keyword evidence="1" id="KW-0949">S-adenosyl-L-methionine</keyword>
<dbReference type="InterPro" id="IPR033684">
    <property type="entry name" value="EFM6"/>
</dbReference>
<dbReference type="AlphaFoldDB" id="A0A367KRH8"/>
<dbReference type="GO" id="GO:0016279">
    <property type="term" value="F:protein-lysine N-methyltransferase activity"/>
    <property type="evidence" value="ECO:0007669"/>
    <property type="project" value="UniProtKB-UniRule"/>
</dbReference>
<protein>
    <recommendedName>
        <fullName evidence="1">Protein-lysine N-methyltransferase EFM6</fullName>
        <ecNumber evidence="1">2.1.1.-</ecNumber>
    </recommendedName>
    <alternativeName>
        <fullName evidence="1">Elongation factor methyltransferase 6</fullName>
    </alternativeName>
</protein>
<dbReference type="Gene3D" id="3.40.50.150">
    <property type="entry name" value="Vaccinia Virus protein VP39"/>
    <property type="match status" value="1"/>
</dbReference>
<reference evidence="2 3" key="1">
    <citation type="journal article" date="2018" name="G3 (Bethesda)">
        <title>Phylogenetic and Phylogenomic Definition of Rhizopus Species.</title>
        <authorList>
            <person name="Gryganskyi A.P."/>
            <person name="Golan J."/>
            <person name="Dolatabadi S."/>
            <person name="Mondo S."/>
            <person name="Robb S."/>
            <person name="Idnurm A."/>
            <person name="Muszewska A."/>
            <person name="Steczkiewicz K."/>
            <person name="Masonjones S."/>
            <person name="Liao H.L."/>
            <person name="Gajdeczka M.T."/>
            <person name="Anike F."/>
            <person name="Vuek A."/>
            <person name="Anishchenko I.M."/>
            <person name="Voigt K."/>
            <person name="de Hoog G.S."/>
            <person name="Smith M.E."/>
            <person name="Heitman J."/>
            <person name="Vilgalys R."/>
            <person name="Stajich J.E."/>
        </authorList>
    </citation>
    <scope>NUCLEOTIDE SEQUENCE [LARGE SCALE GENOMIC DNA]</scope>
    <source>
        <strain evidence="2 3">LSU 92-RS-03</strain>
    </source>
</reference>
<comment type="caution">
    <text evidence="2">The sequence shown here is derived from an EMBL/GenBank/DDBJ whole genome shotgun (WGS) entry which is preliminary data.</text>
</comment>
<keyword evidence="1" id="KW-0808">Transferase</keyword>
<keyword evidence="1" id="KW-0489">Methyltransferase</keyword>
<feature type="binding site" evidence="1">
    <location>
        <position position="157"/>
    </location>
    <ligand>
        <name>S-adenosyl-L-methionine</name>
        <dbReference type="ChEBI" id="CHEBI:59789"/>
    </ligand>
</feature>
<evidence type="ECO:0000313" key="3">
    <source>
        <dbReference type="Proteomes" id="UP000253551"/>
    </source>
</evidence>
<gene>
    <name evidence="1" type="primary">EFM6</name>
    <name evidence="2" type="ORF">CU098_011422</name>
</gene>
<dbReference type="Pfam" id="PF10294">
    <property type="entry name" value="Methyltransf_16"/>
    <property type="match status" value="1"/>
</dbReference>
<feature type="binding site" evidence="1">
    <location>
        <position position="110"/>
    </location>
    <ligand>
        <name>S-adenosyl-L-methionine</name>
        <dbReference type="ChEBI" id="CHEBI:59789"/>
    </ligand>
</feature>
<keyword evidence="3" id="KW-1185">Reference proteome</keyword>
<dbReference type="Proteomes" id="UP000253551">
    <property type="component" value="Unassembled WGS sequence"/>
</dbReference>
<dbReference type="OrthoDB" id="407325at2759"/>
<accession>A0A367KRH8</accession>
<feature type="binding site" evidence="1">
    <location>
        <position position="138"/>
    </location>
    <ligand>
        <name>S-adenosyl-L-methionine</name>
        <dbReference type="ChEBI" id="CHEBI:59789"/>
    </ligand>
</feature>
<dbReference type="PANTHER" id="PTHR14614:SF132">
    <property type="entry name" value="PROTEIN-LYSINE METHYLTRANSFERASE C42C1.13"/>
    <property type="match status" value="1"/>
</dbReference>
<dbReference type="EC" id="2.1.1.-" evidence="1"/>
<sequence length="233" mass="26655">MLSIQDPTEPLPGLDYFEAREQEVQAHVGSVYYEGLAEPILLSQDLSGGCGGKIWESANVMIEYLIWKNQHMEGKLFQDQTLVEIGAGTGLVGLAVAKVCPQLRHLVITDQIPMMQLMQENININQQAHLVSAEILNWGESIPQDSRLLHADVILVSDCIYLEVTFIPLFETLLALTTKPDTIIYLAYRKRRKADKRFFQMAKKKFVFTQVQDHPKQAFYLKQSLYLFIVRRK</sequence>
<feature type="binding site" evidence="1">
    <location>
        <begin position="86"/>
        <end position="88"/>
    </location>
    <ligand>
        <name>S-adenosyl-L-methionine</name>
        <dbReference type="ChEBI" id="CHEBI:59789"/>
    </ligand>
</feature>
<dbReference type="GO" id="GO:0005737">
    <property type="term" value="C:cytoplasm"/>
    <property type="evidence" value="ECO:0007669"/>
    <property type="project" value="UniProtKB-SubCell"/>
</dbReference>
<dbReference type="SUPFAM" id="SSF53335">
    <property type="entry name" value="S-adenosyl-L-methionine-dependent methyltransferases"/>
    <property type="match status" value="1"/>
</dbReference>
<dbReference type="PANTHER" id="PTHR14614">
    <property type="entry name" value="HEPATOCELLULAR CARCINOMA-ASSOCIATED ANTIGEN"/>
    <property type="match status" value="1"/>
</dbReference>
<name>A0A367KRH8_RHIST</name>
<dbReference type="InterPro" id="IPR019410">
    <property type="entry name" value="Methyltransf_16"/>
</dbReference>
<proteinExistence type="inferred from homology"/>
<comment type="similarity">
    <text evidence="1">Belongs to the class I-like SAM-binding methyltransferase superfamily. METTL21 family. EFM6 subfamily.</text>
</comment>
<comment type="function">
    <text evidence="1">S-adenosyl-L-methionine-dependent protein-lysine N-methyltransferase that methylates elongation factor 1-alpha.</text>
</comment>
<feature type="binding site" evidence="1">
    <location>
        <position position="55"/>
    </location>
    <ligand>
        <name>S-adenosyl-L-methionine</name>
        <dbReference type="ChEBI" id="CHEBI:59789"/>
    </ligand>
</feature>